<evidence type="ECO:0000256" key="1">
    <source>
        <dbReference type="SAM" id="Phobius"/>
    </source>
</evidence>
<reference evidence="2 3" key="2">
    <citation type="submission" date="2007-04" db="EMBL/GenBank/DDBJ databases">
        <title>Draft genome sequence of Dorea longicatena (DSM 13814).</title>
        <authorList>
            <person name="Sudarsanam P."/>
            <person name="Ley R."/>
            <person name="Guruge J."/>
            <person name="Turnbaugh P.J."/>
            <person name="Mahowald M."/>
            <person name="Liep D."/>
            <person name="Gordon J."/>
        </authorList>
    </citation>
    <scope>NUCLEOTIDE SEQUENCE [LARGE SCALE GENOMIC DNA]</scope>
    <source>
        <strain evidence="2 3">DSM 13814</strain>
    </source>
</reference>
<comment type="caution">
    <text evidence="2">The sequence shown here is derived from an EMBL/GenBank/DDBJ whole genome shotgun (WGS) entry which is preliminary data.</text>
</comment>
<organism evidence="2 3">
    <name type="scientific">Dorea longicatena DSM 13814</name>
    <dbReference type="NCBI Taxonomy" id="411462"/>
    <lineage>
        <taxon>Bacteria</taxon>
        <taxon>Bacillati</taxon>
        <taxon>Bacillota</taxon>
        <taxon>Clostridia</taxon>
        <taxon>Lachnospirales</taxon>
        <taxon>Lachnospiraceae</taxon>
        <taxon>Dorea</taxon>
    </lineage>
</organism>
<name>A6BKG6_9FIRM</name>
<dbReference type="EMBL" id="AAXB02000023">
    <property type="protein sequence ID" value="EDM61782.1"/>
    <property type="molecule type" value="Genomic_DNA"/>
</dbReference>
<evidence type="ECO:0000313" key="3">
    <source>
        <dbReference type="Proteomes" id="UP000004016"/>
    </source>
</evidence>
<evidence type="ECO:0000313" key="2">
    <source>
        <dbReference type="EMBL" id="EDM61782.1"/>
    </source>
</evidence>
<dbReference type="AlphaFoldDB" id="A6BKG6"/>
<reference evidence="2 3" key="1">
    <citation type="submission" date="2007-03" db="EMBL/GenBank/DDBJ databases">
        <authorList>
            <person name="Fulton L."/>
            <person name="Clifton S."/>
            <person name="Fulton B."/>
            <person name="Xu J."/>
            <person name="Minx P."/>
            <person name="Pepin K.H."/>
            <person name="Johnson M."/>
            <person name="Thiruvilangam P."/>
            <person name="Bhonagiri V."/>
            <person name="Nash W.E."/>
            <person name="Mardis E.R."/>
            <person name="Wilson R.K."/>
        </authorList>
    </citation>
    <scope>NUCLEOTIDE SEQUENCE [LARGE SCALE GENOMIC DNA]</scope>
    <source>
        <strain evidence="2 3">DSM 13814</strain>
    </source>
</reference>
<gene>
    <name evidence="2" type="ORF">DORLON_02817</name>
</gene>
<keyword evidence="1" id="KW-0812">Transmembrane</keyword>
<protein>
    <recommendedName>
        <fullName evidence="4">Transmembrane protein</fullName>
    </recommendedName>
</protein>
<feature type="transmembrane region" description="Helical" evidence="1">
    <location>
        <begin position="79"/>
        <end position="100"/>
    </location>
</feature>
<keyword evidence="1" id="KW-1133">Transmembrane helix</keyword>
<sequence>MQSIIHLIKRFLSSIPLSCRQNGMSFSIWFCQEQGFLHISLFSHFYFFHMMQIVYPYIRINYNDIIFCNQKLFFFQFKYIWCHNLAVEFIFIFYLIQFTVECFSSLCIDHCIDYRYNSHNDCKQIIRERTDQCQTKKADPDYHPRLQRLNSFRSQICILLLSRCFNCHIHSPFALMIS</sequence>
<evidence type="ECO:0008006" key="4">
    <source>
        <dbReference type="Google" id="ProtNLM"/>
    </source>
</evidence>
<proteinExistence type="predicted"/>
<feature type="transmembrane region" description="Helical" evidence="1">
    <location>
        <begin position="36"/>
        <end position="58"/>
    </location>
</feature>
<keyword evidence="1" id="KW-0472">Membrane</keyword>
<dbReference type="Proteomes" id="UP000004016">
    <property type="component" value="Unassembled WGS sequence"/>
</dbReference>
<accession>A6BKG6</accession>
<dbReference type="HOGENOM" id="CLU_1508324_0_0_9"/>